<protein>
    <submittedName>
        <fullName evidence="2">Oidioi.mRNA.OKI2018_I69.XSR.g16894.t1.cds</fullName>
    </submittedName>
</protein>
<sequence>MKSSVVEEERAAIEALIGKFKSAEIIQLLWKGFGAIYRVQKEDGSTVILKHFNFAHETEPEDDPMPNETRFLSFKREISFYEELANLSLSAKVPRYIASKDIKSGKVMAMEDLDPIGFPARFKNRCNLSFERVIPMVKWLANFHADFWRCEKAEKLMWKEATYWNIEKRRDEFERCKEKELDLIKLGEKIDRIIHEAKHKTLIHGDGKVENFCFSEDGMDVAGIDFQWSGMGVGTTDLYYLLTSCYEEFSRYDEIVDEYFKFFRKAMEGKPEVDEIEREWRWLWPFIVADFERFLITWNPTHWKRNEYSAQQSKIAVEMIRNSSNNLS</sequence>
<evidence type="ECO:0000313" key="2">
    <source>
        <dbReference type="EMBL" id="CAG5100210.1"/>
    </source>
</evidence>
<accession>A0ABN7SHK0</accession>
<keyword evidence="3" id="KW-1185">Reference proteome</keyword>
<dbReference type="InterPro" id="IPR002575">
    <property type="entry name" value="Aminoglycoside_PTrfase"/>
</dbReference>
<feature type="domain" description="CHK kinase-like" evidence="1">
    <location>
        <begin position="108"/>
        <end position="269"/>
    </location>
</feature>
<dbReference type="Proteomes" id="UP001158576">
    <property type="component" value="Chromosome XSR"/>
</dbReference>
<gene>
    <name evidence="2" type="ORF">OKIOD_LOCUS8452</name>
</gene>
<dbReference type="EMBL" id="OU015569">
    <property type="protein sequence ID" value="CAG5100210.1"/>
    <property type="molecule type" value="Genomic_DNA"/>
</dbReference>
<name>A0ABN7SHK0_OIKDI</name>
<dbReference type="SMART" id="SM00587">
    <property type="entry name" value="CHK"/>
    <property type="match status" value="1"/>
</dbReference>
<evidence type="ECO:0000259" key="1">
    <source>
        <dbReference type="SMART" id="SM00587"/>
    </source>
</evidence>
<dbReference type="PANTHER" id="PTHR23020">
    <property type="entry name" value="UNCHARACTERIZED NUCLEAR HORMONE RECEPTOR-RELATED"/>
    <property type="match status" value="1"/>
</dbReference>
<dbReference type="InterPro" id="IPR011009">
    <property type="entry name" value="Kinase-like_dom_sf"/>
</dbReference>
<organism evidence="2 3">
    <name type="scientific">Oikopleura dioica</name>
    <name type="common">Tunicate</name>
    <dbReference type="NCBI Taxonomy" id="34765"/>
    <lineage>
        <taxon>Eukaryota</taxon>
        <taxon>Metazoa</taxon>
        <taxon>Chordata</taxon>
        <taxon>Tunicata</taxon>
        <taxon>Appendicularia</taxon>
        <taxon>Copelata</taxon>
        <taxon>Oikopleuridae</taxon>
        <taxon>Oikopleura</taxon>
    </lineage>
</organism>
<dbReference type="Pfam" id="PF01636">
    <property type="entry name" value="APH"/>
    <property type="match status" value="1"/>
</dbReference>
<proteinExistence type="predicted"/>
<dbReference type="InterPro" id="IPR052961">
    <property type="entry name" value="Oxido-Kinase-like_Enzymes"/>
</dbReference>
<dbReference type="InterPro" id="IPR015897">
    <property type="entry name" value="CHK_kinase-like"/>
</dbReference>
<dbReference type="SUPFAM" id="SSF56112">
    <property type="entry name" value="Protein kinase-like (PK-like)"/>
    <property type="match status" value="1"/>
</dbReference>
<evidence type="ECO:0000313" key="3">
    <source>
        <dbReference type="Proteomes" id="UP001158576"/>
    </source>
</evidence>
<dbReference type="PANTHER" id="PTHR23020:SF41">
    <property type="entry name" value="AMINOGLYCOSIDE PHOSPHOTRANSFERASE DOMAIN-CONTAINING PROTEIN"/>
    <property type="match status" value="1"/>
</dbReference>
<dbReference type="Gene3D" id="3.90.1200.10">
    <property type="match status" value="1"/>
</dbReference>
<reference evidence="2 3" key="1">
    <citation type="submission" date="2021-04" db="EMBL/GenBank/DDBJ databases">
        <authorList>
            <person name="Bliznina A."/>
        </authorList>
    </citation>
    <scope>NUCLEOTIDE SEQUENCE [LARGE SCALE GENOMIC DNA]</scope>
</reference>